<evidence type="ECO:0000313" key="3">
    <source>
        <dbReference type="EMBL" id="MDT0350380.1"/>
    </source>
</evidence>
<keyword evidence="1" id="KW-0812">Transmembrane</keyword>
<feature type="transmembrane region" description="Helical" evidence="1">
    <location>
        <begin position="97"/>
        <end position="117"/>
    </location>
</feature>
<protein>
    <submittedName>
        <fullName evidence="3">Phosphatase PAP2 family protein</fullName>
    </submittedName>
</protein>
<dbReference type="Gene3D" id="1.20.144.10">
    <property type="entry name" value="Phosphatidic acid phosphatase type 2/haloperoxidase"/>
    <property type="match status" value="1"/>
</dbReference>
<comment type="caution">
    <text evidence="3">The sequence shown here is derived from an EMBL/GenBank/DDBJ whole genome shotgun (WGS) entry which is preliminary data.</text>
</comment>
<dbReference type="CDD" id="cd03392">
    <property type="entry name" value="PAP2_like_2"/>
    <property type="match status" value="1"/>
</dbReference>
<keyword evidence="1" id="KW-1133">Transmembrane helix</keyword>
<feature type="transmembrane region" description="Helical" evidence="1">
    <location>
        <begin position="124"/>
        <end position="145"/>
    </location>
</feature>
<evidence type="ECO:0000256" key="1">
    <source>
        <dbReference type="SAM" id="Phobius"/>
    </source>
</evidence>
<feature type="transmembrane region" description="Helical" evidence="1">
    <location>
        <begin position="194"/>
        <end position="214"/>
    </location>
</feature>
<feature type="transmembrane region" description="Helical" evidence="1">
    <location>
        <begin position="6"/>
        <end position="27"/>
    </location>
</feature>
<feature type="transmembrane region" description="Helical" evidence="1">
    <location>
        <begin position="165"/>
        <end position="185"/>
    </location>
</feature>
<gene>
    <name evidence="3" type="ORF">RM445_12680</name>
</gene>
<dbReference type="SMART" id="SM00014">
    <property type="entry name" value="acidPPc"/>
    <property type="match status" value="1"/>
</dbReference>
<dbReference type="PANTHER" id="PTHR14969">
    <property type="entry name" value="SPHINGOSINE-1-PHOSPHATE PHOSPHOHYDROLASE"/>
    <property type="match status" value="1"/>
</dbReference>
<keyword evidence="4" id="KW-1185">Reference proteome</keyword>
<dbReference type="InterPro" id="IPR000326">
    <property type="entry name" value="PAP2/HPO"/>
</dbReference>
<evidence type="ECO:0000259" key="2">
    <source>
        <dbReference type="SMART" id="SM00014"/>
    </source>
</evidence>
<reference evidence="4" key="1">
    <citation type="submission" date="2023-07" db="EMBL/GenBank/DDBJ databases">
        <title>30 novel species of actinomycetes from the DSMZ collection.</title>
        <authorList>
            <person name="Nouioui I."/>
        </authorList>
    </citation>
    <scope>NUCLEOTIDE SEQUENCE [LARGE SCALE GENOMIC DNA]</scope>
    <source>
        <strain evidence="4">DSM 45834</strain>
    </source>
</reference>
<dbReference type="Proteomes" id="UP001183202">
    <property type="component" value="Unassembled WGS sequence"/>
</dbReference>
<evidence type="ECO:0000313" key="4">
    <source>
        <dbReference type="Proteomes" id="UP001183202"/>
    </source>
</evidence>
<dbReference type="InterPro" id="IPR036938">
    <property type="entry name" value="PAP2/HPO_sf"/>
</dbReference>
<keyword evidence="1" id="KW-0472">Membrane</keyword>
<proteinExistence type="predicted"/>
<sequence length="272" mass="27888">MFADRLEIFAAVVATLWLVLVVATVVARRLPVPRLLVRTDVLVAGGATVLLFGSGAALADHVDDAGNGATALDAAVWTFAVEHRDAAGTAISSALRVGGGTVALCVLTAAVALLLVVRGQRLDGALVVTTPLVGTLLTNALKLGYGRPRPPAAEQLIPEPGFSLPSGHAIDATVVVGVLALVLVVRTVSRWRRAAIVALATVTIAAAGVGRIYLGVHWATDVVTGWLLGAAWVALCAVVLLAVEGRPTGSADARISVSRRRPTTFPARTSAA</sequence>
<dbReference type="RefSeq" id="WP_311556414.1">
    <property type="nucleotide sequence ID" value="NZ_JAVREJ010000007.1"/>
</dbReference>
<feature type="transmembrane region" description="Helical" evidence="1">
    <location>
        <begin position="39"/>
        <end position="59"/>
    </location>
</feature>
<dbReference type="Pfam" id="PF01569">
    <property type="entry name" value="PAP2"/>
    <property type="match status" value="1"/>
</dbReference>
<dbReference type="EMBL" id="JAVREJ010000007">
    <property type="protein sequence ID" value="MDT0350380.1"/>
    <property type="molecule type" value="Genomic_DNA"/>
</dbReference>
<organism evidence="3 4">
    <name type="scientific">Pseudonocardia charpentierae</name>
    <dbReference type="NCBI Taxonomy" id="3075545"/>
    <lineage>
        <taxon>Bacteria</taxon>
        <taxon>Bacillati</taxon>
        <taxon>Actinomycetota</taxon>
        <taxon>Actinomycetes</taxon>
        <taxon>Pseudonocardiales</taxon>
        <taxon>Pseudonocardiaceae</taxon>
        <taxon>Pseudonocardia</taxon>
    </lineage>
</organism>
<feature type="domain" description="Phosphatidic acid phosphatase type 2/haloperoxidase" evidence="2">
    <location>
        <begin position="125"/>
        <end position="237"/>
    </location>
</feature>
<dbReference type="PANTHER" id="PTHR14969:SF13">
    <property type="entry name" value="AT30094P"/>
    <property type="match status" value="1"/>
</dbReference>
<dbReference type="SUPFAM" id="SSF48317">
    <property type="entry name" value="Acid phosphatase/Vanadium-dependent haloperoxidase"/>
    <property type="match status" value="1"/>
</dbReference>
<accession>A0ABU2N9G8</accession>
<name>A0ABU2N9G8_9PSEU</name>
<feature type="transmembrane region" description="Helical" evidence="1">
    <location>
        <begin position="226"/>
        <end position="243"/>
    </location>
</feature>